<dbReference type="SUPFAM" id="SSF52058">
    <property type="entry name" value="L domain-like"/>
    <property type="match status" value="1"/>
</dbReference>
<reference evidence="12" key="1">
    <citation type="submission" date="2019-05" db="EMBL/GenBank/DDBJ databases">
        <title>The de novo reference genome and transcriptome assemblies of the wild tomato species Solanum chilense.</title>
        <authorList>
            <person name="Stam R."/>
            <person name="Nosenko T."/>
            <person name="Hoerger A.C."/>
            <person name="Stephan W."/>
            <person name="Seidel M.A."/>
            <person name="Kuhn J.M.M."/>
            <person name="Haberer G."/>
            <person name="Tellier A."/>
        </authorList>
    </citation>
    <scope>NUCLEOTIDE SEQUENCE</scope>
    <source>
        <tissue evidence="12">Mature leaves</tissue>
    </source>
</reference>
<accession>A0A6N2AIG3</accession>
<dbReference type="PANTHER" id="PTHR27004">
    <property type="entry name" value="RECEPTOR-LIKE PROTEIN 12 ISOFORM X1"/>
    <property type="match status" value="1"/>
</dbReference>
<evidence type="ECO:0000256" key="2">
    <source>
        <dbReference type="ARBA" id="ARBA00009592"/>
    </source>
</evidence>
<dbReference type="InterPro" id="IPR001611">
    <property type="entry name" value="Leu-rich_rpt"/>
</dbReference>
<dbReference type="PRINTS" id="PR00019">
    <property type="entry name" value="LEURICHRPT"/>
</dbReference>
<evidence type="ECO:0000256" key="9">
    <source>
        <dbReference type="ARBA" id="ARBA00023136"/>
    </source>
</evidence>
<name>A0A6N2AIG3_SOLCI</name>
<keyword evidence="8" id="KW-1133">Transmembrane helix</keyword>
<comment type="caution">
    <text evidence="12">The sequence shown here is derived from an EMBL/GenBank/DDBJ whole genome shotgun (WGS) entry which is preliminary data.</text>
</comment>
<comment type="subcellular location">
    <subcellularLocation>
        <location evidence="1">Cell membrane</location>
        <topology evidence="1">Single-pass type I membrane protein</topology>
    </subcellularLocation>
</comment>
<dbReference type="FunFam" id="3.80.10.10:FF:000041">
    <property type="entry name" value="LRR receptor-like serine/threonine-protein kinase ERECTA"/>
    <property type="match status" value="1"/>
</dbReference>
<evidence type="ECO:0000313" key="12">
    <source>
        <dbReference type="EMBL" id="TMW81539.1"/>
    </source>
</evidence>
<feature type="non-terminal residue" evidence="12">
    <location>
        <position position="113"/>
    </location>
</feature>
<keyword evidence="11" id="KW-0325">Glycoprotein</keyword>
<evidence type="ECO:0000256" key="10">
    <source>
        <dbReference type="ARBA" id="ARBA00023170"/>
    </source>
</evidence>
<evidence type="ECO:0000256" key="3">
    <source>
        <dbReference type="ARBA" id="ARBA00022475"/>
    </source>
</evidence>
<keyword evidence="9" id="KW-0472">Membrane</keyword>
<dbReference type="Gene3D" id="3.80.10.10">
    <property type="entry name" value="Ribonuclease Inhibitor"/>
    <property type="match status" value="1"/>
</dbReference>
<keyword evidence="7" id="KW-0677">Repeat</keyword>
<keyword evidence="10" id="KW-0675">Receptor</keyword>
<sequence>FSGKIQEFKSKTLITITLKQNKLKGPIPNSLLNQQSLNIFEGRIPSIIGDLVGLRTLYLSHNALEGHIPASFQNLSVLESLDLSSNKLSGEIPQQLASLTFLEVLNLSHNHLV</sequence>
<evidence type="ECO:0000256" key="11">
    <source>
        <dbReference type="ARBA" id="ARBA00023180"/>
    </source>
</evidence>
<protein>
    <submittedName>
        <fullName evidence="12">Uncharacterized protein</fullName>
    </submittedName>
</protein>
<feature type="non-terminal residue" evidence="12">
    <location>
        <position position="1"/>
    </location>
</feature>
<dbReference type="PANTHER" id="PTHR27004:SF398">
    <property type="entry name" value="LEUCINE-RICH REPEAT-CONTAINING N-TERMINAL PLANT-TYPE DOMAIN-CONTAINING PROTEIN"/>
    <property type="match status" value="1"/>
</dbReference>
<evidence type="ECO:0000256" key="6">
    <source>
        <dbReference type="ARBA" id="ARBA00022729"/>
    </source>
</evidence>
<keyword evidence="6" id="KW-0732">Signal</keyword>
<keyword evidence="5" id="KW-0812">Transmembrane</keyword>
<keyword evidence="3" id="KW-1003">Cell membrane</keyword>
<comment type="similarity">
    <text evidence="2">Belongs to the RLP family.</text>
</comment>
<evidence type="ECO:0000256" key="1">
    <source>
        <dbReference type="ARBA" id="ARBA00004251"/>
    </source>
</evidence>
<dbReference type="Pfam" id="PF13855">
    <property type="entry name" value="LRR_8"/>
    <property type="match status" value="1"/>
</dbReference>
<organism evidence="12">
    <name type="scientific">Solanum chilense</name>
    <name type="common">Tomato</name>
    <name type="synonym">Lycopersicon chilense</name>
    <dbReference type="NCBI Taxonomy" id="4083"/>
    <lineage>
        <taxon>Eukaryota</taxon>
        <taxon>Viridiplantae</taxon>
        <taxon>Streptophyta</taxon>
        <taxon>Embryophyta</taxon>
        <taxon>Tracheophyta</taxon>
        <taxon>Spermatophyta</taxon>
        <taxon>Magnoliopsida</taxon>
        <taxon>eudicotyledons</taxon>
        <taxon>Gunneridae</taxon>
        <taxon>Pentapetalae</taxon>
        <taxon>asterids</taxon>
        <taxon>lamiids</taxon>
        <taxon>Solanales</taxon>
        <taxon>Solanaceae</taxon>
        <taxon>Solanoideae</taxon>
        <taxon>Solaneae</taxon>
        <taxon>Solanum</taxon>
        <taxon>Solanum subgen. Lycopersicon</taxon>
    </lineage>
</organism>
<dbReference type="EMBL" id="RXGB01023792">
    <property type="protein sequence ID" value="TMW81539.1"/>
    <property type="molecule type" value="Genomic_DNA"/>
</dbReference>
<gene>
    <name evidence="12" type="ORF">EJD97_009030</name>
</gene>
<proteinExistence type="inferred from homology"/>
<evidence type="ECO:0000256" key="5">
    <source>
        <dbReference type="ARBA" id="ARBA00022692"/>
    </source>
</evidence>
<dbReference type="GO" id="GO:0005886">
    <property type="term" value="C:plasma membrane"/>
    <property type="evidence" value="ECO:0007669"/>
    <property type="project" value="UniProtKB-SubCell"/>
</dbReference>
<evidence type="ECO:0000256" key="7">
    <source>
        <dbReference type="ARBA" id="ARBA00022737"/>
    </source>
</evidence>
<keyword evidence="4" id="KW-0433">Leucine-rich repeat</keyword>
<dbReference type="AlphaFoldDB" id="A0A6N2AIG3"/>
<evidence type="ECO:0000256" key="8">
    <source>
        <dbReference type="ARBA" id="ARBA00022989"/>
    </source>
</evidence>
<dbReference type="InterPro" id="IPR032675">
    <property type="entry name" value="LRR_dom_sf"/>
</dbReference>
<evidence type="ECO:0000256" key="4">
    <source>
        <dbReference type="ARBA" id="ARBA00022614"/>
    </source>
</evidence>